<dbReference type="SUPFAM" id="SSF55486">
    <property type="entry name" value="Metalloproteases ('zincins'), catalytic domain"/>
    <property type="match status" value="1"/>
</dbReference>
<proteinExistence type="predicted"/>
<evidence type="ECO:0008006" key="3">
    <source>
        <dbReference type="Google" id="ProtNLM"/>
    </source>
</evidence>
<sequence length="318" mass="35227">MFSGFAYSQTDNLCITPTNYTPDTLGAYSKSTSPSYINNFPSRTFNIFYGRINKSDGSYSQPGWPVTLEKAKASVALLNSYYKPFNICFNLTGMDTINSTAHHTGSNLYNINLYAENNGYVKSDAFNIYAPHELIQGAGESWLKNTKIAMTGSLIAIGTILPHEIGHCFNLHHTFGPGNSRPDPLNCERVTRIPSDPEYNAHMAGDMVIDTNAVPNFNLEQHSYYAYALLEAGLVPIWSDGIQIAKNPNGFNGLINATAIAQALADYGFTQTEINYLRYNPAIRDAYTDVPNCLYAPDGRINDPTVDFLKIVEDRLIQ</sequence>
<gene>
    <name evidence="1" type="ORF">MB09_00615</name>
</gene>
<dbReference type="RefSeq" id="WP_045078929.1">
    <property type="nucleotide sequence ID" value="NZ_JSVU01000001.1"/>
</dbReference>
<dbReference type="EMBL" id="JSVU01000001">
    <property type="protein sequence ID" value="KJJ39715.1"/>
    <property type="molecule type" value="Genomic_DNA"/>
</dbReference>
<organism evidence="1 2">
    <name type="scientific">Aequorivita vladivostokensis</name>
    <dbReference type="NCBI Taxonomy" id="171194"/>
    <lineage>
        <taxon>Bacteria</taxon>
        <taxon>Pseudomonadati</taxon>
        <taxon>Bacteroidota</taxon>
        <taxon>Flavobacteriia</taxon>
        <taxon>Flavobacteriales</taxon>
        <taxon>Flavobacteriaceae</taxon>
        <taxon>Aequorivita</taxon>
    </lineage>
</organism>
<dbReference type="InterPro" id="IPR024079">
    <property type="entry name" value="MetalloPept_cat_dom_sf"/>
</dbReference>
<keyword evidence="2" id="KW-1185">Reference proteome</keyword>
<dbReference type="Proteomes" id="UP000033497">
    <property type="component" value="Unassembled WGS sequence"/>
</dbReference>
<evidence type="ECO:0000313" key="2">
    <source>
        <dbReference type="Proteomes" id="UP000033497"/>
    </source>
</evidence>
<name>A0ABR5DLR2_9FLAO</name>
<accession>A0ABR5DLR2</accession>
<protein>
    <recommendedName>
        <fullName evidence="3">Peptidase M43 pregnancy-associated plasma-A domain-containing protein</fullName>
    </recommendedName>
</protein>
<evidence type="ECO:0000313" key="1">
    <source>
        <dbReference type="EMBL" id="KJJ39715.1"/>
    </source>
</evidence>
<reference evidence="1 2" key="1">
    <citation type="submission" date="2014-10" db="EMBL/GenBank/DDBJ databases">
        <title>Genome sequencing of Vitellibacter vladivostokensis KMM 3516.</title>
        <authorList>
            <person name="Thevarajoo S."/>
            <person name="Selvaratnam C."/>
            <person name="Goh K.M."/>
            <person name="Chong C.S."/>
        </authorList>
    </citation>
    <scope>NUCLEOTIDE SEQUENCE [LARGE SCALE GENOMIC DNA]</scope>
    <source>
        <strain evidence="1 2">KMM 3516</strain>
    </source>
</reference>
<dbReference type="Gene3D" id="3.40.390.10">
    <property type="entry name" value="Collagenase (Catalytic Domain)"/>
    <property type="match status" value="1"/>
</dbReference>
<comment type="caution">
    <text evidence="1">The sequence shown here is derived from an EMBL/GenBank/DDBJ whole genome shotgun (WGS) entry which is preliminary data.</text>
</comment>